<dbReference type="Proteomes" id="UP000182114">
    <property type="component" value="Unassembled WGS sequence"/>
</dbReference>
<dbReference type="EMBL" id="FNBD01000037">
    <property type="protein sequence ID" value="SDF58404.1"/>
    <property type="molecule type" value="Genomic_DNA"/>
</dbReference>
<dbReference type="PANTHER" id="PTHR12210">
    <property type="entry name" value="DULLARD PROTEIN PHOSPHATASE"/>
    <property type="match status" value="1"/>
</dbReference>
<dbReference type="InterPro" id="IPR036412">
    <property type="entry name" value="HAD-like_sf"/>
</dbReference>
<dbReference type="SUPFAM" id="SSF56784">
    <property type="entry name" value="HAD-like"/>
    <property type="match status" value="1"/>
</dbReference>
<accession>A0A1G7M9X9</accession>
<evidence type="ECO:0000313" key="2">
    <source>
        <dbReference type="EMBL" id="SDF58404.1"/>
    </source>
</evidence>
<keyword evidence="3" id="KW-1185">Reference proteome</keyword>
<protein>
    <submittedName>
        <fullName evidence="2">NLI interacting factor-like phosphatase</fullName>
    </submittedName>
</protein>
<dbReference type="AlphaFoldDB" id="A0A1G7M9X9"/>
<sequence length="197" mass="23489">MPYVSYTRRSKPLPKLEIENKILLVLDLDETLIHATERKLEIDFDFQYADYFIYRRPHLDWFLESMSADFKLAIWSSADDKYVEEIVEKIKPENIEFEFVWGRTRCTTKRDYELDEYVHQKRLKKVKKKGFSIERILMIDDSPEKTKDNYGNAIYVTAFEGNQTDVELKTLAEYLNSIKSSSNVRSFEKRGWKNKTA</sequence>
<gene>
    <name evidence="2" type="ORF">SAMN04487992_1371</name>
</gene>
<organism evidence="2 3">
    <name type="scientific">Cellulophaga baltica</name>
    <dbReference type="NCBI Taxonomy" id="76594"/>
    <lineage>
        <taxon>Bacteria</taxon>
        <taxon>Pseudomonadati</taxon>
        <taxon>Bacteroidota</taxon>
        <taxon>Flavobacteriia</taxon>
        <taxon>Flavobacteriales</taxon>
        <taxon>Flavobacteriaceae</taxon>
        <taxon>Cellulophaga</taxon>
    </lineage>
</organism>
<reference evidence="3" key="1">
    <citation type="submission" date="2016-10" db="EMBL/GenBank/DDBJ databases">
        <authorList>
            <person name="Varghese N."/>
            <person name="Submissions S."/>
        </authorList>
    </citation>
    <scope>NUCLEOTIDE SEQUENCE [LARGE SCALE GENOMIC DNA]</scope>
    <source>
        <strain evidence="3">DSM 24729</strain>
    </source>
</reference>
<dbReference type="Pfam" id="PF03031">
    <property type="entry name" value="NIF"/>
    <property type="match status" value="1"/>
</dbReference>
<dbReference type="SMART" id="SM00577">
    <property type="entry name" value="CPDc"/>
    <property type="match status" value="1"/>
</dbReference>
<dbReference type="InterPro" id="IPR023214">
    <property type="entry name" value="HAD_sf"/>
</dbReference>
<dbReference type="PROSITE" id="PS50969">
    <property type="entry name" value="FCP1"/>
    <property type="match status" value="1"/>
</dbReference>
<feature type="domain" description="FCP1 homology" evidence="1">
    <location>
        <begin position="17"/>
        <end position="178"/>
    </location>
</feature>
<name>A0A1G7M9X9_9FLAO</name>
<proteinExistence type="predicted"/>
<evidence type="ECO:0000313" key="3">
    <source>
        <dbReference type="Proteomes" id="UP000182114"/>
    </source>
</evidence>
<dbReference type="InterPro" id="IPR004274">
    <property type="entry name" value="FCP1_dom"/>
</dbReference>
<dbReference type="Gene3D" id="3.40.50.1000">
    <property type="entry name" value="HAD superfamily/HAD-like"/>
    <property type="match status" value="1"/>
</dbReference>
<dbReference type="InterPro" id="IPR050365">
    <property type="entry name" value="TIM50"/>
</dbReference>
<evidence type="ECO:0000259" key="1">
    <source>
        <dbReference type="PROSITE" id="PS50969"/>
    </source>
</evidence>